<dbReference type="Gene3D" id="3.40.50.1820">
    <property type="entry name" value="alpha/beta hydrolase"/>
    <property type="match status" value="1"/>
</dbReference>
<dbReference type="GO" id="GO:0016787">
    <property type="term" value="F:hydrolase activity"/>
    <property type="evidence" value="ECO:0007669"/>
    <property type="project" value="UniProtKB-KW"/>
</dbReference>
<keyword evidence="1 4" id="KW-0378">Hydrolase</keyword>
<organism evidence="4 5">
    <name type="scientific">Nocardioides donggukensis</name>
    <dbReference type="NCBI Taxonomy" id="2774019"/>
    <lineage>
        <taxon>Bacteria</taxon>
        <taxon>Bacillati</taxon>
        <taxon>Actinomycetota</taxon>
        <taxon>Actinomycetes</taxon>
        <taxon>Propionibacteriales</taxon>
        <taxon>Nocardioidaceae</taxon>
        <taxon>Nocardioides</taxon>
    </lineage>
</organism>
<comment type="caution">
    <text evidence="4">The sequence shown here is derived from an EMBL/GenBank/DDBJ whole genome shotgun (WGS) entry which is preliminary data.</text>
</comment>
<feature type="domain" description="BD-FAE-like" evidence="3">
    <location>
        <begin position="55"/>
        <end position="230"/>
    </location>
</feature>
<dbReference type="Pfam" id="PF20434">
    <property type="entry name" value="BD-FAE"/>
    <property type="match status" value="1"/>
</dbReference>
<evidence type="ECO:0000313" key="5">
    <source>
        <dbReference type="Proteomes" id="UP000616839"/>
    </source>
</evidence>
<protein>
    <submittedName>
        <fullName evidence="4">Alpha/beta hydrolase</fullName>
    </submittedName>
</protein>
<dbReference type="SUPFAM" id="SSF53474">
    <property type="entry name" value="alpha/beta-Hydrolases"/>
    <property type="match status" value="1"/>
</dbReference>
<dbReference type="AlphaFoldDB" id="A0A927PYJ4"/>
<dbReference type="InterPro" id="IPR029058">
    <property type="entry name" value="AB_hydrolase_fold"/>
</dbReference>
<evidence type="ECO:0000259" key="3">
    <source>
        <dbReference type="Pfam" id="PF20434"/>
    </source>
</evidence>
<evidence type="ECO:0000313" key="4">
    <source>
        <dbReference type="EMBL" id="MBD8868273.1"/>
    </source>
</evidence>
<dbReference type="InterPro" id="IPR049492">
    <property type="entry name" value="BD-FAE-like_dom"/>
</dbReference>
<dbReference type="Proteomes" id="UP000616839">
    <property type="component" value="Unassembled WGS sequence"/>
</dbReference>
<proteinExistence type="predicted"/>
<evidence type="ECO:0000256" key="2">
    <source>
        <dbReference type="SAM" id="MobiDB-lite"/>
    </source>
</evidence>
<feature type="compositionally biased region" description="Gly residues" evidence="2">
    <location>
        <begin position="13"/>
        <end position="22"/>
    </location>
</feature>
<accession>A0A927PYJ4</accession>
<evidence type="ECO:0000256" key="1">
    <source>
        <dbReference type="ARBA" id="ARBA00022801"/>
    </source>
</evidence>
<feature type="region of interest" description="Disordered" evidence="2">
    <location>
        <begin position="1"/>
        <end position="26"/>
    </location>
</feature>
<dbReference type="EMBL" id="JACYXZ010000001">
    <property type="protein sequence ID" value="MBD8868273.1"/>
    <property type="molecule type" value="Genomic_DNA"/>
</dbReference>
<gene>
    <name evidence="4" type="ORF">IE331_01425</name>
</gene>
<reference evidence="4" key="1">
    <citation type="submission" date="2020-09" db="EMBL/GenBank/DDBJ databases">
        <title>Nocardioides sp. strain MJB4 16S ribosomal RNA gene Genome sequencing and assembly.</title>
        <authorList>
            <person name="Kim I."/>
        </authorList>
    </citation>
    <scope>NUCLEOTIDE SEQUENCE</scope>
    <source>
        <strain evidence="4">MJB4</strain>
    </source>
</reference>
<name>A0A927PYJ4_9ACTN</name>
<keyword evidence="5" id="KW-1185">Reference proteome</keyword>
<dbReference type="PANTHER" id="PTHR48081">
    <property type="entry name" value="AB HYDROLASE SUPERFAMILY PROTEIN C4A8.06C"/>
    <property type="match status" value="1"/>
</dbReference>
<dbReference type="InterPro" id="IPR050300">
    <property type="entry name" value="GDXG_lipolytic_enzyme"/>
</dbReference>
<sequence length="272" mass="27818">MVGLGTVAACASPGGGTPGGAGTDDEEQAGVETIPYGDDPAQFGELTRPPGASKGVAVVIHGGFWRAQYDLSLGRPLAASLAERGWTAWNLEYRRVGNGGGVPQTLDDVAAGIDALADLADMADLDLSRVVTIGHSAGGHLAAWAAARGRFAAWQPERVPVTGVISQAGVLDFDAAVDAGLGAGAVSDFAGELGSSADQVDPARQAPLEVPVRCVHGRSDTIVPIEQSRRYVEAAVAAGADASLTEVDGDHFVLIDAGSEAWARTLELLDRL</sequence>